<gene>
    <name evidence="1" type="ORF">SORBI_3008G053700</name>
</gene>
<proteinExistence type="predicted"/>
<organism evidence="1 2">
    <name type="scientific">Sorghum bicolor</name>
    <name type="common">Sorghum</name>
    <name type="synonym">Sorghum vulgare</name>
    <dbReference type="NCBI Taxonomy" id="4558"/>
    <lineage>
        <taxon>Eukaryota</taxon>
        <taxon>Viridiplantae</taxon>
        <taxon>Streptophyta</taxon>
        <taxon>Embryophyta</taxon>
        <taxon>Tracheophyta</taxon>
        <taxon>Spermatophyta</taxon>
        <taxon>Magnoliopsida</taxon>
        <taxon>Liliopsida</taxon>
        <taxon>Poales</taxon>
        <taxon>Poaceae</taxon>
        <taxon>PACMAD clade</taxon>
        <taxon>Panicoideae</taxon>
        <taxon>Andropogonodae</taxon>
        <taxon>Andropogoneae</taxon>
        <taxon>Sorghinae</taxon>
        <taxon>Sorghum</taxon>
    </lineage>
</organism>
<dbReference type="EMBL" id="CM000767">
    <property type="protein sequence ID" value="KXG23076.1"/>
    <property type="molecule type" value="Genomic_DNA"/>
</dbReference>
<dbReference type="Proteomes" id="UP000000768">
    <property type="component" value="Chromosome 8"/>
</dbReference>
<dbReference type="OMA" id="CPGLCHA"/>
<protein>
    <submittedName>
        <fullName evidence="1">Uncharacterized protein</fullName>
    </submittedName>
</protein>
<dbReference type="Gramene" id="KXG23076">
    <property type="protein sequence ID" value="KXG23076"/>
    <property type="gene ID" value="SORBI_3008G053700"/>
</dbReference>
<reference evidence="2" key="2">
    <citation type="journal article" date="2018" name="Plant J.">
        <title>The Sorghum bicolor reference genome: improved assembly, gene annotations, a transcriptome atlas, and signatures of genome organization.</title>
        <authorList>
            <person name="McCormick R.F."/>
            <person name="Truong S.K."/>
            <person name="Sreedasyam A."/>
            <person name="Jenkins J."/>
            <person name="Shu S."/>
            <person name="Sims D."/>
            <person name="Kennedy M."/>
            <person name="Amirebrahimi M."/>
            <person name="Weers B.D."/>
            <person name="McKinley B."/>
            <person name="Mattison A."/>
            <person name="Morishige D.T."/>
            <person name="Grimwood J."/>
            <person name="Schmutz J."/>
            <person name="Mullet J.E."/>
        </authorList>
    </citation>
    <scope>NUCLEOTIDE SEQUENCE [LARGE SCALE GENOMIC DNA]</scope>
    <source>
        <strain evidence="2">cv. BTx623</strain>
    </source>
</reference>
<evidence type="ECO:0000313" key="2">
    <source>
        <dbReference type="Proteomes" id="UP000000768"/>
    </source>
</evidence>
<reference evidence="1 2" key="1">
    <citation type="journal article" date="2009" name="Nature">
        <title>The Sorghum bicolor genome and the diversification of grasses.</title>
        <authorList>
            <person name="Paterson A.H."/>
            <person name="Bowers J.E."/>
            <person name="Bruggmann R."/>
            <person name="Dubchak I."/>
            <person name="Grimwood J."/>
            <person name="Gundlach H."/>
            <person name="Haberer G."/>
            <person name="Hellsten U."/>
            <person name="Mitros T."/>
            <person name="Poliakov A."/>
            <person name="Schmutz J."/>
            <person name="Spannagl M."/>
            <person name="Tang H."/>
            <person name="Wang X."/>
            <person name="Wicker T."/>
            <person name="Bharti A.K."/>
            <person name="Chapman J."/>
            <person name="Feltus F.A."/>
            <person name="Gowik U."/>
            <person name="Grigoriev I.V."/>
            <person name="Lyons E."/>
            <person name="Maher C.A."/>
            <person name="Martis M."/>
            <person name="Narechania A."/>
            <person name="Otillar R.P."/>
            <person name="Penning B.W."/>
            <person name="Salamov A.A."/>
            <person name="Wang Y."/>
            <person name="Zhang L."/>
            <person name="Carpita N.C."/>
            <person name="Freeling M."/>
            <person name="Gingle A.R."/>
            <person name="Hash C.T."/>
            <person name="Keller B."/>
            <person name="Klein P."/>
            <person name="Kresovich S."/>
            <person name="McCann M.C."/>
            <person name="Ming R."/>
            <person name="Peterson D.G."/>
            <person name="Mehboob-ur-Rahman"/>
            <person name="Ware D."/>
            <person name="Westhoff P."/>
            <person name="Mayer K.F."/>
            <person name="Messing J."/>
            <person name="Rokhsar D.S."/>
        </authorList>
    </citation>
    <scope>NUCLEOTIDE SEQUENCE [LARGE SCALE GENOMIC DNA]</scope>
    <source>
        <strain evidence="2">cv. BTx623</strain>
    </source>
</reference>
<name>A0A1B6PBL0_SORBI</name>
<evidence type="ECO:0000313" key="1">
    <source>
        <dbReference type="EMBL" id="KXG23076.1"/>
    </source>
</evidence>
<sequence>MSTGCPGLCHALPGTEEGRRRVLPGLSSPVDVDGGGGDFVSVVVLVEAQTAASMELRGSELHARSPSLRRHGLPSNGVPAVAFIACPAPDP</sequence>
<dbReference type="InParanoid" id="A0A1B6PBL0"/>
<keyword evidence="2" id="KW-1185">Reference proteome</keyword>
<accession>A0A1B6PBL0</accession>
<dbReference type="AlphaFoldDB" id="A0A1B6PBL0"/>